<dbReference type="AlphaFoldDB" id="A0A0P6XR79"/>
<evidence type="ECO:0000259" key="2">
    <source>
        <dbReference type="Pfam" id="PF13400"/>
    </source>
</evidence>
<keyword evidence="4" id="KW-1185">Reference proteome</keyword>
<sequence length="147" mass="16058">MMLKLLQDKRAYSLTFWTVFFGFVLIPIMALGIELGRYYYARAEIAKAADAAALAAAAEISQRVFEETGDLQPTSKTWANAQAFASMNNGYLAQYGVNAVVTGITVDAKDDTVLVQVSANLERLFPSVVPGVIVTERGFAKIRAFTH</sequence>
<dbReference type="STRING" id="360411.AC812_02675"/>
<feature type="transmembrane region" description="Helical" evidence="1">
    <location>
        <begin position="12"/>
        <end position="33"/>
    </location>
</feature>
<reference evidence="3 4" key="1">
    <citation type="submission" date="2015-07" db="EMBL/GenBank/DDBJ databases">
        <title>Draft genome of Bellilinea caldifistulae DSM 17877.</title>
        <authorList>
            <person name="Hemp J."/>
            <person name="Ward L.M."/>
            <person name="Pace L.A."/>
            <person name="Fischer W.W."/>
        </authorList>
    </citation>
    <scope>NUCLEOTIDE SEQUENCE [LARGE SCALE GENOMIC DNA]</scope>
    <source>
        <strain evidence="3 4">GOMI-1</strain>
    </source>
</reference>
<dbReference type="Proteomes" id="UP000050514">
    <property type="component" value="Unassembled WGS sequence"/>
</dbReference>
<keyword evidence="1" id="KW-0812">Transmembrane</keyword>
<dbReference type="EMBL" id="LGHJ01000008">
    <property type="protein sequence ID" value="KPL77769.1"/>
    <property type="molecule type" value="Genomic_DNA"/>
</dbReference>
<keyword evidence="1" id="KW-0472">Membrane</keyword>
<evidence type="ECO:0000256" key="1">
    <source>
        <dbReference type="SAM" id="Phobius"/>
    </source>
</evidence>
<accession>A0A0P6XR79</accession>
<name>A0A0P6XR79_9CHLR</name>
<dbReference type="Pfam" id="PF13400">
    <property type="entry name" value="Tad"/>
    <property type="match status" value="1"/>
</dbReference>
<evidence type="ECO:0000313" key="3">
    <source>
        <dbReference type="EMBL" id="KPL77769.1"/>
    </source>
</evidence>
<proteinExistence type="predicted"/>
<evidence type="ECO:0000313" key="4">
    <source>
        <dbReference type="Proteomes" id="UP000050514"/>
    </source>
</evidence>
<dbReference type="InterPro" id="IPR028087">
    <property type="entry name" value="Tad_N"/>
</dbReference>
<organism evidence="3 4">
    <name type="scientific">Bellilinea caldifistulae</name>
    <dbReference type="NCBI Taxonomy" id="360411"/>
    <lineage>
        <taxon>Bacteria</taxon>
        <taxon>Bacillati</taxon>
        <taxon>Chloroflexota</taxon>
        <taxon>Anaerolineae</taxon>
        <taxon>Anaerolineales</taxon>
        <taxon>Anaerolineaceae</taxon>
        <taxon>Bellilinea</taxon>
    </lineage>
</organism>
<feature type="domain" description="Putative Flp pilus-assembly TadG-like N-terminal" evidence="2">
    <location>
        <begin position="14"/>
        <end position="58"/>
    </location>
</feature>
<dbReference type="RefSeq" id="WP_061914343.1">
    <property type="nucleotide sequence ID" value="NZ_DF967971.1"/>
</dbReference>
<comment type="caution">
    <text evidence="3">The sequence shown here is derived from an EMBL/GenBank/DDBJ whole genome shotgun (WGS) entry which is preliminary data.</text>
</comment>
<protein>
    <recommendedName>
        <fullName evidence="2">Putative Flp pilus-assembly TadG-like N-terminal domain-containing protein</fullName>
    </recommendedName>
</protein>
<gene>
    <name evidence="3" type="ORF">AC812_02675</name>
</gene>
<keyword evidence="1" id="KW-1133">Transmembrane helix</keyword>